<evidence type="ECO:0000313" key="3">
    <source>
        <dbReference type="Proteomes" id="UP001163046"/>
    </source>
</evidence>
<comment type="caution">
    <text evidence="2">The sequence shown here is derived from an EMBL/GenBank/DDBJ whole genome shotgun (WGS) entry which is preliminary data.</text>
</comment>
<dbReference type="EMBL" id="MU827838">
    <property type="protein sequence ID" value="KAJ7319185.1"/>
    <property type="molecule type" value="Genomic_DNA"/>
</dbReference>
<evidence type="ECO:0000313" key="2">
    <source>
        <dbReference type="EMBL" id="KAJ7319185.1"/>
    </source>
</evidence>
<reference evidence="2" key="1">
    <citation type="submission" date="2023-01" db="EMBL/GenBank/DDBJ databases">
        <title>Genome assembly of the deep-sea coral Lophelia pertusa.</title>
        <authorList>
            <person name="Herrera S."/>
            <person name="Cordes E."/>
        </authorList>
    </citation>
    <scope>NUCLEOTIDE SEQUENCE</scope>
    <source>
        <strain evidence="2">USNM1676648</strain>
        <tissue evidence="2">Polyp</tissue>
    </source>
</reference>
<organism evidence="2 3">
    <name type="scientific">Desmophyllum pertusum</name>
    <dbReference type="NCBI Taxonomy" id="174260"/>
    <lineage>
        <taxon>Eukaryota</taxon>
        <taxon>Metazoa</taxon>
        <taxon>Cnidaria</taxon>
        <taxon>Anthozoa</taxon>
        <taxon>Hexacorallia</taxon>
        <taxon>Scleractinia</taxon>
        <taxon>Caryophylliina</taxon>
        <taxon>Caryophylliidae</taxon>
        <taxon>Desmophyllum</taxon>
    </lineage>
</organism>
<feature type="compositionally biased region" description="Polar residues" evidence="1">
    <location>
        <begin position="81"/>
        <end position="103"/>
    </location>
</feature>
<name>A0A9W9Y8U0_9CNID</name>
<proteinExistence type="predicted"/>
<feature type="region of interest" description="Disordered" evidence="1">
    <location>
        <begin position="80"/>
        <end position="103"/>
    </location>
</feature>
<dbReference type="AlphaFoldDB" id="A0A9W9Y8U0"/>
<evidence type="ECO:0000256" key="1">
    <source>
        <dbReference type="SAM" id="MobiDB-lite"/>
    </source>
</evidence>
<gene>
    <name evidence="2" type="ORF">OS493_036473</name>
</gene>
<protein>
    <submittedName>
        <fullName evidence="2">Uncharacterized protein</fullName>
    </submittedName>
</protein>
<accession>A0A9W9Y8U0</accession>
<sequence>MSGQRNESRNQVHTATHQRYVSRLAWVFLEDLLKTDDIPCSLSDIEDHFQIRASSARGLHQGAGGINVQVHVENRRIRNHILQQGSENNTARTSTNIPSEGDD</sequence>
<dbReference type="Proteomes" id="UP001163046">
    <property type="component" value="Unassembled WGS sequence"/>
</dbReference>
<keyword evidence="3" id="KW-1185">Reference proteome</keyword>